<reference evidence="2 3" key="1">
    <citation type="submission" date="2019-08" db="EMBL/GenBank/DDBJ databases">
        <title>In-depth cultivation of the pig gut microbiome towards novel bacterial diversity and tailored functional studies.</title>
        <authorList>
            <person name="Wylensek D."/>
            <person name="Hitch T.C.A."/>
            <person name="Clavel T."/>
        </authorList>
    </citation>
    <scope>NUCLEOTIDE SEQUENCE [LARGE SCALE GENOMIC DNA]</scope>
    <source>
        <strain evidence="2 3">RF-GAM-744-WT-7</strain>
    </source>
</reference>
<name>A0A7K0K3K9_9ACTO</name>
<keyword evidence="1" id="KW-0472">Membrane</keyword>
<comment type="caution">
    <text evidence="2">The sequence shown here is derived from an EMBL/GenBank/DDBJ whole genome shotgun (WGS) entry which is preliminary data.</text>
</comment>
<evidence type="ECO:0000313" key="2">
    <source>
        <dbReference type="EMBL" id="MST50073.1"/>
    </source>
</evidence>
<evidence type="ECO:0000256" key="1">
    <source>
        <dbReference type="SAM" id="Phobius"/>
    </source>
</evidence>
<evidence type="ECO:0000313" key="3">
    <source>
        <dbReference type="Proteomes" id="UP000442535"/>
    </source>
</evidence>
<feature type="transmembrane region" description="Helical" evidence="1">
    <location>
        <begin position="54"/>
        <end position="70"/>
    </location>
</feature>
<sequence length="311" mass="33908">MFSLTVAVFAVFPLLMALFAIWFSTRVPRRELKAAADAYPELGEFSRKIYRSRFWNLLVAIFLAWAISNFDNLGRGLVVAPYGLGLCMLLYIFYVEVRYYKAARTPGVASLESRELRRYLPIYYALATFTSVTALLVLFSIGNVQGVEDDQGRVGRAISGVCADGTTTLASPFPGWYYTLPSMVGLFALLLAYAFVTWFIAKRPRNGSDARLVEIDDALRRVATEGAVSSLAVGLGMNLVILSAMGVQAVGADCVNDADNFVWLIAVYGAAIFLGLSLAAVGITRYLVPLSAEFGALPDEVKPDTTDGEKP</sequence>
<feature type="transmembrane region" description="Helical" evidence="1">
    <location>
        <begin position="261"/>
        <end position="283"/>
    </location>
</feature>
<dbReference type="RefSeq" id="WP_154545339.1">
    <property type="nucleotide sequence ID" value="NZ_JAQYQY010000041.1"/>
</dbReference>
<protein>
    <submittedName>
        <fullName evidence="2">Uncharacterized protein</fullName>
    </submittedName>
</protein>
<gene>
    <name evidence="2" type="ORF">FYJ63_07475</name>
</gene>
<feature type="transmembrane region" description="Helical" evidence="1">
    <location>
        <begin position="76"/>
        <end position="94"/>
    </location>
</feature>
<keyword evidence="1" id="KW-1133">Transmembrane helix</keyword>
<feature type="transmembrane region" description="Helical" evidence="1">
    <location>
        <begin position="176"/>
        <end position="201"/>
    </location>
</feature>
<keyword evidence="1" id="KW-0812">Transmembrane</keyword>
<dbReference type="AlphaFoldDB" id="A0A7K0K3K9"/>
<proteinExistence type="predicted"/>
<feature type="transmembrane region" description="Helical" evidence="1">
    <location>
        <begin position="6"/>
        <end position="23"/>
    </location>
</feature>
<dbReference type="EMBL" id="VUMY01000012">
    <property type="protein sequence ID" value="MST50073.1"/>
    <property type="molecule type" value="Genomic_DNA"/>
</dbReference>
<keyword evidence="3" id="KW-1185">Reference proteome</keyword>
<feature type="transmembrane region" description="Helical" evidence="1">
    <location>
        <begin position="122"/>
        <end position="141"/>
    </location>
</feature>
<organism evidence="2 3">
    <name type="scientific">Mobiluncus porci</name>
    <dbReference type="NCBI Taxonomy" id="2652278"/>
    <lineage>
        <taxon>Bacteria</taxon>
        <taxon>Bacillati</taxon>
        <taxon>Actinomycetota</taxon>
        <taxon>Actinomycetes</taxon>
        <taxon>Actinomycetales</taxon>
        <taxon>Actinomycetaceae</taxon>
        <taxon>Mobiluncus</taxon>
    </lineage>
</organism>
<dbReference type="Proteomes" id="UP000442535">
    <property type="component" value="Unassembled WGS sequence"/>
</dbReference>
<feature type="transmembrane region" description="Helical" evidence="1">
    <location>
        <begin position="222"/>
        <end position="241"/>
    </location>
</feature>
<accession>A0A7K0K3K9</accession>